<organism evidence="1 2">
    <name type="scientific">Nicotiana tabacum</name>
    <name type="common">Common tobacco</name>
    <dbReference type="NCBI Taxonomy" id="4097"/>
    <lineage>
        <taxon>Eukaryota</taxon>
        <taxon>Viridiplantae</taxon>
        <taxon>Streptophyta</taxon>
        <taxon>Embryophyta</taxon>
        <taxon>Tracheophyta</taxon>
        <taxon>Spermatophyta</taxon>
        <taxon>Magnoliopsida</taxon>
        <taxon>eudicotyledons</taxon>
        <taxon>Gunneridae</taxon>
        <taxon>Pentapetalae</taxon>
        <taxon>asterids</taxon>
        <taxon>lamiids</taxon>
        <taxon>Solanales</taxon>
        <taxon>Solanaceae</taxon>
        <taxon>Nicotianoideae</taxon>
        <taxon>Nicotianeae</taxon>
        <taxon>Nicotiana</taxon>
    </lineage>
</organism>
<proteinExistence type="predicted"/>
<name>A0AC58SJ02_TOBAC</name>
<reference evidence="2" key="2">
    <citation type="submission" date="2025-08" db="UniProtKB">
        <authorList>
            <consortium name="RefSeq"/>
        </authorList>
    </citation>
    <scope>IDENTIFICATION</scope>
    <source>
        <tissue evidence="2">Leaf</tissue>
    </source>
</reference>
<evidence type="ECO:0000313" key="1">
    <source>
        <dbReference type="Proteomes" id="UP000790787"/>
    </source>
</evidence>
<dbReference type="RefSeq" id="XP_075084952.1">
    <property type="nucleotide sequence ID" value="XM_075228851.1"/>
</dbReference>
<gene>
    <name evidence="2" type="primary">LOC107805757</name>
</gene>
<reference evidence="1" key="1">
    <citation type="journal article" date="2014" name="Nat. Commun.">
        <title>The tobacco genome sequence and its comparison with those of tomato and potato.</title>
        <authorList>
            <person name="Sierro N."/>
            <person name="Battey J.N."/>
            <person name="Ouadi S."/>
            <person name="Bakaher N."/>
            <person name="Bovet L."/>
            <person name="Willig A."/>
            <person name="Goepfert S."/>
            <person name="Peitsch M.C."/>
            <person name="Ivanov N.V."/>
        </authorList>
    </citation>
    <scope>NUCLEOTIDE SEQUENCE [LARGE SCALE GENOMIC DNA]</scope>
</reference>
<accession>A0AC58SJ02</accession>
<evidence type="ECO:0000313" key="2">
    <source>
        <dbReference type="RefSeq" id="XP_075084952.1"/>
    </source>
</evidence>
<protein>
    <submittedName>
        <fullName evidence="2">Uncharacterized protein LOC107805757</fullName>
    </submittedName>
</protein>
<dbReference type="Proteomes" id="UP000790787">
    <property type="component" value="Chromosome 13"/>
</dbReference>
<keyword evidence="1" id="KW-1185">Reference proteome</keyword>
<sequence length="145" mass="16947">MHDFIMAEDSELWDVICDGLFVPTKVAGEGTRIVQKLRKKYNDADRKTVEKNFKAKRFLFVVKQSKIDMLTTKYALFKIKEDESIQDMHTHFTSIINELYSLGEIIPRNKLVRKILKVLQGSWESKVNAITRDKDLQKLTIDELI</sequence>